<keyword evidence="3" id="KW-1185">Reference proteome</keyword>
<dbReference type="SUPFAM" id="SSF50475">
    <property type="entry name" value="FMN-binding split barrel"/>
    <property type="match status" value="1"/>
</dbReference>
<feature type="domain" description="CREG-like beta-barrel" evidence="1">
    <location>
        <begin position="10"/>
        <end position="157"/>
    </location>
</feature>
<dbReference type="Pfam" id="PF13883">
    <property type="entry name" value="CREG_beta-barrel"/>
    <property type="match status" value="1"/>
</dbReference>
<dbReference type="PANTHER" id="PTHR13343:SF17">
    <property type="entry name" value="CELLULAR REPRESSOR OF E1A-STIMULATED GENES, ISOFORM A"/>
    <property type="match status" value="1"/>
</dbReference>
<dbReference type="InterPro" id="IPR012349">
    <property type="entry name" value="Split_barrel_FMN-bd"/>
</dbReference>
<evidence type="ECO:0000313" key="3">
    <source>
        <dbReference type="Proteomes" id="UP000660708"/>
    </source>
</evidence>
<comment type="caution">
    <text evidence="2">The sequence shown here is derived from an EMBL/GenBank/DDBJ whole genome shotgun (WGS) entry which is preliminary data.</text>
</comment>
<dbReference type="PIRSF" id="PIRSF004633">
    <property type="entry name" value="UCP_PLP_oxd"/>
    <property type="match status" value="1"/>
</dbReference>
<evidence type="ECO:0000259" key="1">
    <source>
        <dbReference type="Pfam" id="PF13883"/>
    </source>
</evidence>
<name>A0A8I0MW62_9GAMM</name>
<dbReference type="Proteomes" id="UP000660708">
    <property type="component" value="Unassembled WGS sequence"/>
</dbReference>
<gene>
    <name evidence="2" type="ORF">PPEP_a3958</name>
</gene>
<sequence>MIYEHITMRKTAIKEAKDLCQKHKSAFLSTLSSNQKGFPFSSIAQYIFLDDNHFYFFISDIAQHTKNLIKHSELSFMILDDGDVADVENARVTILGHAHKLSRDESRAQIDQFIATHEKAQQYAMLGDFNLWRVVVTRVRYVGGFGRAFWLEKGEWY</sequence>
<evidence type="ECO:0000313" key="2">
    <source>
        <dbReference type="EMBL" id="MBE0346985.1"/>
    </source>
</evidence>
<organism evidence="2 3">
    <name type="scientific">Pseudoalteromonas peptidolytica F12-50-A1</name>
    <dbReference type="NCBI Taxonomy" id="1315280"/>
    <lineage>
        <taxon>Bacteria</taxon>
        <taxon>Pseudomonadati</taxon>
        <taxon>Pseudomonadota</taxon>
        <taxon>Gammaproteobacteria</taxon>
        <taxon>Alteromonadales</taxon>
        <taxon>Pseudoalteromonadaceae</taxon>
        <taxon>Pseudoalteromonas</taxon>
    </lineage>
</organism>
<dbReference type="InterPro" id="IPR014419">
    <property type="entry name" value="HutZ"/>
</dbReference>
<accession>A0A8I0MW62</accession>
<protein>
    <recommendedName>
        <fullName evidence="1">CREG-like beta-barrel domain-containing protein</fullName>
    </recommendedName>
</protein>
<reference evidence="2 3" key="1">
    <citation type="submission" date="2015-06" db="EMBL/GenBank/DDBJ databases">
        <title>Genome sequence of Pseudoalteromonas peptidolytica.</title>
        <authorList>
            <person name="Xie B.-B."/>
            <person name="Rong J.-C."/>
            <person name="Qin Q.-L."/>
            <person name="Zhang Y.-Z."/>
        </authorList>
    </citation>
    <scope>NUCLEOTIDE SEQUENCE [LARGE SCALE GENOMIC DNA]</scope>
    <source>
        <strain evidence="2 3">F12-50-A1</strain>
    </source>
</reference>
<proteinExistence type="predicted"/>
<dbReference type="Gene3D" id="2.30.110.10">
    <property type="entry name" value="Electron Transport, Fmn-binding Protein, Chain A"/>
    <property type="match status" value="1"/>
</dbReference>
<dbReference type="InterPro" id="IPR055343">
    <property type="entry name" value="CREG_beta-barrel"/>
</dbReference>
<dbReference type="EMBL" id="AQHF01000025">
    <property type="protein sequence ID" value="MBE0346985.1"/>
    <property type="molecule type" value="Genomic_DNA"/>
</dbReference>
<dbReference type="AlphaFoldDB" id="A0A8I0MW62"/>
<dbReference type="GO" id="GO:0005737">
    <property type="term" value="C:cytoplasm"/>
    <property type="evidence" value="ECO:0007669"/>
    <property type="project" value="UniProtKB-ARBA"/>
</dbReference>
<dbReference type="PANTHER" id="PTHR13343">
    <property type="entry name" value="CREG1 PROTEIN"/>
    <property type="match status" value="1"/>
</dbReference>